<name>H0JZ07_9NOCA</name>
<accession>H0JZ07</accession>
<protein>
    <submittedName>
        <fullName evidence="1">Uncharacterized protein</fullName>
    </submittedName>
</protein>
<sequence>MHPLSDCALCDLVERQGTVETFDLVVIVIFVLAVELKSRATGEGPAELGGPGMYTVCGITDDIRQGAARCAAFQSHESSARIIFLD</sequence>
<dbReference type="EMBL" id="AHBW01000083">
    <property type="protein sequence ID" value="EHK80304.1"/>
    <property type="molecule type" value="Genomic_DNA"/>
</dbReference>
<proteinExistence type="predicted"/>
<reference evidence="1 2" key="1">
    <citation type="submission" date="2011-12" db="EMBL/GenBank/DDBJ databases">
        <authorList>
            <person name="Kriszt B."/>
            <person name="Tancsics A."/>
            <person name="Cserhati M."/>
            <person name="Toth A."/>
            <person name="Nagy I."/>
            <person name="Horvath B."/>
            <person name="Tamura T."/>
            <person name="Kukolya J."/>
            <person name="Szoboszlay S."/>
        </authorList>
    </citation>
    <scope>NUCLEOTIDE SEQUENCE [LARGE SCALE GENOMIC DNA]</scope>
    <source>
        <strain evidence="1 2">AK37</strain>
    </source>
</reference>
<organism evidence="1 2">
    <name type="scientific">Rhodococcus pyridinivorans AK37</name>
    <dbReference type="NCBI Taxonomy" id="1114960"/>
    <lineage>
        <taxon>Bacteria</taxon>
        <taxon>Bacillati</taxon>
        <taxon>Actinomycetota</taxon>
        <taxon>Actinomycetes</taxon>
        <taxon>Mycobacteriales</taxon>
        <taxon>Nocardiaceae</taxon>
        <taxon>Rhodococcus</taxon>
    </lineage>
</organism>
<comment type="caution">
    <text evidence="1">The sequence shown here is derived from an EMBL/GenBank/DDBJ whole genome shotgun (WGS) entry which is preliminary data.</text>
</comment>
<evidence type="ECO:0000313" key="2">
    <source>
        <dbReference type="Proteomes" id="UP000005064"/>
    </source>
</evidence>
<gene>
    <name evidence="1" type="ORF">AK37_25085</name>
</gene>
<evidence type="ECO:0000313" key="1">
    <source>
        <dbReference type="EMBL" id="EHK80304.1"/>
    </source>
</evidence>
<dbReference type="AlphaFoldDB" id="H0JZ07"/>
<dbReference type="Proteomes" id="UP000005064">
    <property type="component" value="Unassembled WGS sequence"/>
</dbReference>